<dbReference type="Proteomes" id="UP000290365">
    <property type="component" value="Chromosome"/>
</dbReference>
<name>A0A4P6JLR1_KTERU</name>
<keyword evidence="1" id="KW-0812">Transmembrane</keyword>
<dbReference type="RefSeq" id="WP_129886792.1">
    <property type="nucleotide sequence ID" value="NZ_CP035758.1"/>
</dbReference>
<keyword evidence="1" id="KW-1133">Transmembrane helix</keyword>
<protein>
    <submittedName>
        <fullName evidence="2">Uncharacterized protein</fullName>
    </submittedName>
</protein>
<feature type="transmembrane region" description="Helical" evidence="1">
    <location>
        <begin position="94"/>
        <end position="115"/>
    </location>
</feature>
<feature type="transmembrane region" description="Helical" evidence="1">
    <location>
        <begin position="24"/>
        <end position="44"/>
    </location>
</feature>
<dbReference type="KEGG" id="kbs:EPA93_09310"/>
<evidence type="ECO:0000256" key="1">
    <source>
        <dbReference type="SAM" id="Phobius"/>
    </source>
</evidence>
<gene>
    <name evidence="2" type="ORF">EPA93_09310</name>
</gene>
<dbReference type="OrthoDB" id="160072at2"/>
<feature type="transmembrane region" description="Helical" evidence="1">
    <location>
        <begin position="168"/>
        <end position="188"/>
    </location>
</feature>
<proteinExistence type="predicted"/>
<keyword evidence="3" id="KW-1185">Reference proteome</keyword>
<feature type="transmembrane region" description="Helical" evidence="1">
    <location>
        <begin position="121"/>
        <end position="143"/>
    </location>
</feature>
<feature type="transmembrane region" description="Helical" evidence="1">
    <location>
        <begin position="64"/>
        <end position="82"/>
    </location>
</feature>
<organism evidence="2 3">
    <name type="scientific">Ktedonosporobacter rubrisoli</name>
    <dbReference type="NCBI Taxonomy" id="2509675"/>
    <lineage>
        <taxon>Bacteria</taxon>
        <taxon>Bacillati</taxon>
        <taxon>Chloroflexota</taxon>
        <taxon>Ktedonobacteria</taxon>
        <taxon>Ktedonobacterales</taxon>
        <taxon>Ktedonosporobacteraceae</taxon>
        <taxon>Ktedonosporobacter</taxon>
    </lineage>
</organism>
<sequence length="190" mass="20670">MQEGIEETKGNDAAPKEQLAPGGIGVAVAIDWGLAVQIFLTPIITVLNPASQPKIAALNSTLTVVLYFIIAWLLAGLCLFFGEMLRSGHNWARWIQIAVTALLTLGGLASLPGLYQSLITGHFWPLVTEVILVIFAPLVLWRLSRPATGRWFKTVSAAEARQRHGGKWVWFIALFAIVGGILQTLAVMNK</sequence>
<evidence type="ECO:0000313" key="2">
    <source>
        <dbReference type="EMBL" id="QBD76197.1"/>
    </source>
</evidence>
<accession>A0A4P6JLR1</accession>
<reference evidence="2 3" key="1">
    <citation type="submission" date="2019-01" db="EMBL/GenBank/DDBJ databases">
        <title>Ktedonosporobacter rubrisoli SCAWS-G2.</title>
        <authorList>
            <person name="Huang Y."/>
            <person name="Yan B."/>
        </authorList>
    </citation>
    <scope>NUCLEOTIDE SEQUENCE [LARGE SCALE GENOMIC DNA]</scope>
    <source>
        <strain evidence="2 3">SCAWS-G2</strain>
    </source>
</reference>
<keyword evidence="1" id="KW-0472">Membrane</keyword>
<dbReference type="AlphaFoldDB" id="A0A4P6JLR1"/>
<dbReference type="EMBL" id="CP035758">
    <property type="protein sequence ID" value="QBD76197.1"/>
    <property type="molecule type" value="Genomic_DNA"/>
</dbReference>
<evidence type="ECO:0000313" key="3">
    <source>
        <dbReference type="Proteomes" id="UP000290365"/>
    </source>
</evidence>